<dbReference type="OMA" id="GDWDKSY"/>
<name>G8YEF0_PICSO</name>
<protein>
    <submittedName>
        <fullName evidence="1">Piso0_002208 protein</fullName>
    </submittedName>
</protein>
<evidence type="ECO:0000313" key="2">
    <source>
        <dbReference type="Proteomes" id="UP000005222"/>
    </source>
</evidence>
<dbReference type="eggNOG" id="ENOG502S4M0">
    <property type="taxonomic scope" value="Eukaryota"/>
</dbReference>
<dbReference type="EMBL" id="FO082051">
    <property type="protein sequence ID" value="CCE81549.1"/>
    <property type="molecule type" value="Genomic_DNA"/>
</dbReference>
<dbReference type="InterPro" id="IPR013888">
    <property type="entry name" value="RNase_P_Rpm2_mt"/>
</dbReference>
<dbReference type="Proteomes" id="UP000005222">
    <property type="component" value="Chromosome I"/>
</dbReference>
<dbReference type="AlphaFoldDB" id="G8YEF0"/>
<dbReference type="FunCoup" id="G8YEF0">
    <property type="interactions" value="429"/>
</dbReference>
<dbReference type="InParanoid" id="G8YEF0"/>
<evidence type="ECO:0000313" key="1">
    <source>
        <dbReference type="EMBL" id="CCE81549.1"/>
    </source>
</evidence>
<keyword evidence="2" id="KW-1185">Reference proteome</keyword>
<dbReference type="STRING" id="559304.G8YEF0"/>
<dbReference type="HOGENOM" id="CLU_261914_0_0_1"/>
<proteinExistence type="predicted"/>
<dbReference type="Pfam" id="PF08579">
    <property type="entry name" value="RPM2"/>
    <property type="match status" value="1"/>
</dbReference>
<accession>G8YEF0</accession>
<reference evidence="1 2" key="1">
    <citation type="journal article" date="2012" name="G3 (Bethesda)">
        <title>Pichia sorbitophila, an interspecies yeast hybrid reveals early steps of genome resolution following polyploidization.</title>
        <authorList>
            <person name="Leh Louis V."/>
            <person name="Despons L."/>
            <person name="Friedrich A."/>
            <person name="Martin T."/>
            <person name="Durrens P."/>
            <person name="Casaregola S."/>
            <person name="Neuveglise C."/>
            <person name="Fairhead C."/>
            <person name="Marck C."/>
            <person name="Cruz J.A."/>
            <person name="Straub M.L."/>
            <person name="Kugler V."/>
            <person name="Sacerdot C."/>
            <person name="Uzunov Z."/>
            <person name="Thierry A."/>
            <person name="Weiss S."/>
            <person name="Bleykasten C."/>
            <person name="De Montigny J."/>
            <person name="Jacques N."/>
            <person name="Jung P."/>
            <person name="Lemaire M."/>
            <person name="Mallet S."/>
            <person name="Morel G."/>
            <person name="Richard G.F."/>
            <person name="Sarkar A."/>
            <person name="Savel G."/>
            <person name="Schacherer J."/>
            <person name="Seret M.L."/>
            <person name="Talla E."/>
            <person name="Samson G."/>
            <person name="Jubin C."/>
            <person name="Poulain J."/>
            <person name="Vacherie B."/>
            <person name="Barbe V."/>
            <person name="Pelletier E."/>
            <person name="Sherman D.J."/>
            <person name="Westhof E."/>
            <person name="Weissenbach J."/>
            <person name="Baret P.V."/>
            <person name="Wincker P."/>
            <person name="Gaillardin C."/>
            <person name="Dujon B."/>
            <person name="Souciet J.L."/>
        </authorList>
    </citation>
    <scope>NUCLEOTIDE SEQUENCE [LARGE SCALE GENOMIC DNA]</scope>
    <source>
        <strain evidence="2">ATCC MYA-4447 / BCRC 22081 / CBS 7064 / NBRC 10061 / NRRL Y-12695</strain>
    </source>
</reference>
<dbReference type="OrthoDB" id="185373at2759"/>
<sequence>MVFHNFAKFAKYSEKIHFFQSSQPYLQRNKWVVEFQQFYSNKWKNDGPHPSTRSKYYLSIDSGHYGIYYAILNHDSDNKRKKSRKSLKLDYSQVIDGDILGVQELDLSTKFFISKINRDIHQSISYLRTVSRDLLSTLSIVKPKFSVVTVRQYSTKTIDDIGALKNDQTEDPEDTSNEFETRFLKTQTDNILEIYNSGDRNKLNLIYPLYQAIVRNNITIPSVDIYNVVLDSIAARTLDNDISMGAIEARLTNIMTVYQHLLDEISPSLRPSSTTYEIVLRELFKGATESISIYSCDSTPQSMLHESYTKSQEFSQVGIELLLSIKKIENLSLSEILPNLICILNMFPHLISRELFDKLMFLKDNFETSEAWYYIGMIGVSKTFSKLGFFKNRKESYEYILTNYESYKSACASNGDLATYEYDMYAILIASLIKTDNFPIATKFLDGIIIDYKQSLKLGTQTNISKKQMSDLLSIYLESLIEHDSAEMFDKAYELFVEISRLSYLPELSVEIYNSFINHFIGRYYDLEKKKQGLACTEEPEFARISKSQAGIYSKVCALYDCCAIRKDHHNRSISNNSHVHFYPSKYSCREYLLSLSIDLGDHERAFQIIKEIVLKNHLIVEKGVLHKLLEYLYLGSVSNGYNRYYYDLMTEIIEDQSLYYQHDISLLTDYLTEVSKYILSSDSPATLEYLLNSQMVNNCFKNFTLSTCNIYGLAQVSNFLYQYVAKNLHNVSNTQLFKVAHIQSMLLCGLEDTENYYLELGSEVVNFRNKVHSDFKSILEIVDKEGIDIMLSDSIVEASNLCDGTIREISEVKSLEFIETQTTINLSVILSINYEAGVRKFSMNFRKGYNFSASTWSMIINERFAIDLLSKKLGIEAKDLVERLISSDMRAGDITILLKSLIGLKFDKITINVIKAIMRNPDSASAELLSCIYRVEGSTKNLYLKELMMKCFDKFYGKITDKSWISLYSKFLSSQKEYELLIRTATDLPIVERYDLVNEQQVEILHQVFLSYIKLNRLDEFQDMFKKVFNNASKNSELLKSEQLMCLLLKYYTMCGSFDMVVDTLAPRVDGSSSNYELIRFAELMRDQTKNKEVDMKKEHNLQCLSISLLQCSTASQMKELYMTQDSVHKTELFSAIMKNLNKAAVINDLTQKSNSSLKEKFNVCMSFMCLINVTKLDCKELVYMIHFFAITKSMEILNYICVNFLGSNGLQSLLNMDHHEVILPSERDKFTILQSLKDAFAYMNDKINLHFISKYCSRNDLDLYDNDLRGQLHDYII</sequence>
<gene>
    <name evidence="1" type="primary">Piso0_002208</name>
    <name evidence="1" type="ORF">GNLVRS01_PISO0I05222g</name>
</gene>
<organism evidence="1 2">
    <name type="scientific">Pichia sorbitophila (strain ATCC MYA-4447 / BCRC 22081 / CBS 7064 / NBRC 10061 / NRRL Y-12695)</name>
    <name type="common">Hybrid yeast</name>
    <dbReference type="NCBI Taxonomy" id="559304"/>
    <lineage>
        <taxon>Eukaryota</taxon>
        <taxon>Fungi</taxon>
        <taxon>Dikarya</taxon>
        <taxon>Ascomycota</taxon>
        <taxon>Saccharomycotina</taxon>
        <taxon>Pichiomycetes</taxon>
        <taxon>Debaryomycetaceae</taxon>
        <taxon>Millerozyma</taxon>
    </lineage>
</organism>